<comment type="caution">
    <text evidence="2">The sequence shown here is derived from an EMBL/GenBank/DDBJ whole genome shotgun (WGS) entry which is preliminary data.</text>
</comment>
<dbReference type="PANTHER" id="PTHR16134">
    <property type="entry name" value="F-BOX/TPR REPEAT PROTEIN POF3"/>
    <property type="match status" value="1"/>
</dbReference>
<dbReference type="InterPro" id="IPR006553">
    <property type="entry name" value="Leu-rich_rpt_Cys-con_subtyp"/>
</dbReference>
<dbReference type="Gene3D" id="3.80.10.10">
    <property type="entry name" value="Ribonuclease Inhibitor"/>
    <property type="match status" value="2"/>
</dbReference>
<dbReference type="Gene3D" id="1.20.1280.50">
    <property type="match status" value="1"/>
</dbReference>
<protein>
    <recommendedName>
        <fullName evidence="1">COI1 F-box domain-containing protein</fullName>
    </recommendedName>
</protein>
<dbReference type="SUPFAM" id="SSF52047">
    <property type="entry name" value="RNI-like"/>
    <property type="match status" value="2"/>
</dbReference>
<dbReference type="GO" id="GO:0019005">
    <property type="term" value="C:SCF ubiquitin ligase complex"/>
    <property type="evidence" value="ECO:0007669"/>
    <property type="project" value="TreeGrafter"/>
</dbReference>
<feature type="domain" description="COI1 F-box" evidence="1">
    <location>
        <begin position="8"/>
        <end position="46"/>
    </location>
</feature>
<dbReference type="AlphaFoldDB" id="A0A2U1LM93"/>
<gene>
    <name evidence="2" type="ORF">CTI12_AA477700</name>
</gene>
<dbReference type="InterPro" id="IPR041567">
    <property type="entry name" value="COI1_F-box"/>
</dbReference>
<dbReference type="SMART" id="SM00367">
    <property type="entry name" value="LRR_CC"/>
    <property type="match status" value="4"/>
</dbReference>
<dbReference type="Proteomes" id="UP000245207">
    <property type="component" value="Unassembled WGS sequence"/>
</dbReference>
<name>A0A2U1LM93_ARTAN</name>
<dbReference type="InterPro" id="IPR032675">
    <property type="entry name" value="LRR_dom_sf"/>
</dbReference>
<dbReference type="Pfam" id="PF18511">
    <property type="entry name" value="F-box_5"/>
    <property type="match status" value="1"/>
</dbReference>
<evidence type="ECO:0000259" key="1">
    <source>
        <dbReference type="Pfam" id="PF18511"/>
    </source>
</evidence>
<dbReference type="GO" id="GO:0031146">
    <property type="term" value="P:SCF-dependent proteasomal ubiquitin-dependent protein catabolic process"/>
    <property type="evidence" value="ECO:0007669"/>
    <property type="project" value="TreeGrafter"/>
</dbReference>
<evidence type="ECO:0000313" key="3">
    <source>
        <dbReference type="Proteomes" id="UP000245207"/>
    </source>
</evidence>
<accession>A0A2U1LM93</accession>
<reference evidence="2 3" key="1">
    <citation type="journal article" date="2018" name="Mol. Plant">
        <title>The genome of Artemisia annua provides insight into the evolution of Asteraceae family and artemisinin biosynthesis.</title>
        <authorList>
            <person name="Shen Q."/>
            <person name="Zhang L."/>
            <person name="Liao Z."/>
            <person name="Wang S."/>
            <person name="Yan T."/>
            <person name="Shi P."/>
            <person name="Liu M."/>
            <person name="Fu X."/>
            <person name="Pan Q."/>
            <person name="Wang Y."/>
            <person name="Lv Z."/>
            <person name="Lu X."/>
            <person name="Zhang F."/>
            <person name="Jiang W."/>
            <person name="Ma Y."/>
            <person name="Chen M."/>
            <person name="Hao X."/>
            <person name="Li L."/>
            <person name="Tang Y."/>
            <person name="Lv G."/>
            <person name="Zhou Y."/>
            <person name="Sun X."/>
            <person name="Brodelius P.E."/>
            <person name="Rose J.K.C."/>
            <person name="Tang K."/>
        </authorList>
    </citation>
    <scope>NUCLEOTIDE SEQUENCE [LARGE SCALE GENOMIC DNA]</scope>
    <source>
        <strain evidence="3">cv. Huhao1</strain>
        <tissue evidence="2">Leaf</tissue>
    </source>
</reference>
<dbReference type="OrthoDB" id="550575at2759"/>
<organism evidence="2 3">
    <name type="scientific">Artemisia annua</name>
    <name type="common">Sweet wormwood</name>
    <dbReference type="NCBI Taxonomy" id="35608"/>
    <lineage>
        <taxon>Eukaryota</taxon>
        <taxon>Viridiplantae</taxon>
        <taxon>Streptophyta</taxon>
        <taxon>Embryophyta</taxon>
        <taxon>Tracheophyta</taxon>
        <taxon>Spermatophyta</taxon>
        <taxon>Magnoliopsida</taxon>
        <taxon>eudicotyledons</taxon>
        <taxon>Gunneridae</taxon>
        <taxon>Pentapetalae</taxon>
        <taxon>asterids</taxon>
        <taxon>campanulids</taxon>
        <taxon>Asterales</taxon>
        <taxon>Asteraceae</taxon>
        <taxon>Asteroideae</taxon>
        <taxon>Anthemideae</taxon>
        <taxon>Artemisiinae</taxon>
        <taxon>Artemisia</taxon>
    </lineage>
</organism>
<dbReference type="STRING" id="35608.A0A2U1LM93"/>
<keyword evidence="3" id="KW-1185">Reference proteome</keyword>
<dbReference type="EMBL" id="PKPP01008665">
    <property type="protein sequence ID" value="PWA50112.1"/>
    <property type="molecule type" value="Genomic_DNA"/>
</dbReference>
<sequence>MEEHPHESIDTVFNCVIPYIHNGDDRNSISLVRRRWYEIDCMTRKHVTVHAVYSRQASRVSKRFPYLESLTLKGFPRVLQEIRYIDIRPWIKEIVVSFKCLKSLDIRRVIVCDSDLEQLARSRGKDLRILKINNCKGSIGNGFIHIGRYCNDLRTLCLEDNTKNQKNRKWLHELALNNTHIESFKFSSAVSEYDVKDLTLLAKSCSQSLAYLKMGKCRLSDLRDVFSHAVNLKDFACSELENFEQEGDQYAGLKFTPDMRISIYSIDQSVLPFLLPLSNRLTELNLRHLNEDSQCFLIRRCPNLEALYINDMFGDKLLQVIGESCKKLRKLKTDGSAAKHLGLIALAQGCLELECLHINFSKDISNESLECIGSCLKNLNDFQITLPYNTISVLDSGIRAMLIGCSKLERLTINHDSGPLTYASLGYIGKYGHNLRCLSLGYIRSVDRGLVDSGIRAMMIGCSKLERLRLNNCCRDLTNVGMGYIGKYGHNLRHLSLGGYIRYMEEGLVELSKGCPRLRKLEIHKRFLSKQALSTLMLNLQSLRYVWVLDRDGDIVLAKTRYNWVVDCNERTLLEKTVRF</sequence>
<dbReference type="PANTHER" id="PTHR16134:SF73">
    <property type="entry name" value="F-BOX DOMAIN-CONTAINING PROTEIN"/>
    <property type="match status" value="1"/>
</dbReference>
<proteinExistence type="predicted"/>
<evidence type="ECO:0000313" key="2">
    <source>
        <dbReference type="EMBL" id="PWA50112.1"/>
    </source>
</evidence>